<feature type="compositionally biased region" description="Polar residues" evidence="1">
    <location>
        <begin position="257"/>
        <end position="271"/>
    </location>
</feature>
<dbReference type="Proteomes" id="UP001219525">
    <property type="component" value="Unassembled WGS sequence"/>
</dbReference>
<dbReference type="GO" id="GO:0003676">
    <property type="term" value="F:nucleic acid binding"/>
    <property type="evidence" value="ECO:0007669"/>
    <property type="project" value="InterPro"/>
</dbReference>
<evidence type="ECO:0000256" key="1">
    <source>
        <dbReference type="SAM" id="MobiDB-lite"/>
    </source>
</evidence>
<dbReference type="Gene3D" id="3.30.420.10">
    <property type="entry name" value="Ribonuclease H-like superfamily/Ribonuclease H"/>
    <property type="match status" value="1"/>
</dbReference>
<comment type="caution">
    <text evidence="2">The sequence shown here is derived from an EMBL/GenBank/DDBJ whole genome shotgun (WGS) entry which is preliminary data.</text>
</comment>
<feature type="compositionally biased region" description="Low complexity" evidence="1">
    <location>
        <begin position="405"/>
        <end position="420"/>
    </location>
</feature>
<accession>A0AAD6ULK1</accession>
<feature type="region of interest" description="Disordered" evidence="1">
    <location>
        <begin position="251"/>
        <end position="299"/>
    </location>
</feature>
<dbReference type="InterPro" id="IPR036397">
    <property type="entry name" value="RNaseH_sf"/>
</dbReference>
<organism evidence="2 3">
    <name type="scientific">Mycena pura</name>
    <dbReference type="NCBI Taxonomy" id="153505"/>
    <lineage>
        <taxon>Eukaryota</taxon>
        <taxon>Fungi</taxon>
        <taxon>Dikarya</taxon>
        <taxon>Basidiomycota</taxon>
        <taxon>Agaricomycotina</taxon>
        <taxon>Agaricomycetes</taxon>
        <taxon>Agaricomycetidae</taxon>
        <taxon>Agaricales</taxon>
        <taxon>Marasmiineae</taxon>
        <taxon>Mycenaceae</taxon>
        <taxon>Mycena</taxon>
    </lineage>
</organism>
<dbReference type="EMBL" id="JARJCW010000154">
    <property type="protein sequence ID" value="KAJ7190203.1"/>
    <property type="molecule type" value="Genomic_DNA"/>
</dbReference>
<name>A0AAD6ULK1_9AGAR</name>
<evidence type="ECO:0000313" key="2">
    <source>
        <dbReference type="EMBL" id="KAJ7190203.1"/>
    </source>
</evidence>
<proteinExistence type="predicted"/>
<keyword evidence="3" id="KW-1185">Reference proteome</keyword>
<reference evidence="2" key="1">
    <citation type="submission" date="2023-03" db="EMBL/GenBank/DDBJ databases">
        <title>Massive genome expansion in bonnet fungi (Mycena s.s.) driven by repeated elements and novel gene families across ecological guilds.</title>
        <authorList>
            <consortium name="Lawrence Berkeley National Laboratory"/>
            <person name="Harder C.B."/>
            <person name="Miyauchi S."/>
            <person name="Viragh M."/>
            <person name="Kuo A."/>
            <person name="Thoen E."/>
            <person name="Andreopoulos B."/>
            <person name="Lu D."/>
            <person name="Skrede I."/>
            <person name="Drula E."/>
            <person name="Henrissat B."/>
            <person name="Morin E."/>
            <person name="Kohler A."/>
            <person name="Barry K."/>
            <person name="LaButti K."/>
            <person name="Morin E."/>
            <person name="Salamov A."/>
            <person name="Lipzen A."/>
            <person name="Mereny Z."/>
            <person name="Hegedus B."/>
            <person name="Baldrian P."/>
            <person name="Stursova M."/>
            <person name="Weitz H."/>
            <person name="Taylor A."/>
            <person name="Grigoriev I.V."/>
            <person name="Nagy L.G."/>
            <person name="Martin F."/>
            <person name="Kauserud H."/>
        </authorList>
    </citation>
    <scope>NUCLEOTIDE SEQUENCE</scope>
    <source>
        <strain evidence="2">9144</strain>
    </source>
</reference>
<gene>
    <name evidence="2" type="ORF">GGX14DRAFT_408169</name>
</gene>
<feature type="compositionally biased region" description="Polar residues" evidence="1">
    <location>
        <begin position="284"/>
        <end position="294"/>
    </location>
</feature>
<feature type="region of interest" description="Disordered" evidence="1">
    <location>
        <begin position="398"/>
        <end position="421"/>
    </location>
</feature>
<protein>
    <submittedName>
        <fullName evidence="2">Uncharacterized protein</fullName>
    </submittedName>
</protein>
<feature type="region of interest" description="Disordered" evidence="1">
    <location>
        <begin position="1494"/>
        <end position="1524"/>
    </location>
</feature>
<sequence length="2600" mass="288983">MAENGLTTPERIEQQRRAAKCTPTKRAMAQVLHDDLKLSFVEIVQRSPFKQIQPRTINDNYNLKINGAQLAEAVDRVESGEMLDGAEVQWVMFPNIALRTVQHTLTTRAQLRGFVRHKKPDLQLRHLEQRKAMYYRNEVWTDDAVFRTGVFINSDESKVNLAASDRRRWARRRRGHHVLVEQRVQRHLAHGRAKVKVNIWGAIGPNGVSKLVRIKGNLTAVQYVQILEDGLCNIPGSLPYVPPYLRGRRDNLGKVESGTSSSGSKPMTSAAPSEVPVSLPSPRLPTSTTKNVLSPSLHDDSRKEQYNVAFRSRTPATSVTLHRTHARSGASAKLVAGKREPGLRSLQKALLLLPVPPWPPPPSSRFSNPLPVPPWPPPRIDLDWYLRRRLVGDVAMTSHASATWPRPSSSPPSYSGLRLSGVKRPAGNQATYSSLVPYSAAYEPRRAHESASTRARLAAPAPNKHRQSPTTCVIIHLWRRPLRSCLPDVCDHSPGCVHAQALWVVSLTHANAPGFHLDSAGSSQVPEAAPPSNASACLFNGQPNVHTPGPFVHVCLGACMHPSVCGRLDQQAPVLAWLAKFSTGDSWHRTSVLTLLLQYLLLSMISDISAAAAGTAREWQRCRVPVNHPLDPACSSAPVHQHRHPCTSARTSPAYPFAQLTSVAHASPEQRAHSFLTLAPCVRLRPSPRRYPSRSCAISNTQIPYACWVLDAQQANDYAYTFTIKAYLGIPGRPAPCTRTSLDVLVLSSVGSRWVWGVIYFPLVYMGALQGTGFQLCLLLGNNIFPHTKSALLEVAATEQGRPLWAAYCLAGAPRSGRILEYLYQLVRLAFVQYIDFRNLLSQTSSARTTETQTSPGLALLHYVAVLPRPTHGQRTPRKTVIIMVTELYTRMSLSLNLDTLRSDTNAAAPVFESCDTELLCCDHQRPQCACPGYRAIEHLLWLLSALRLNSRFCWAQATVQNRRAWRVRRESRSGKRLARPLLVPLPVPRLNPDFAPLEILKPSHYRVRAPSYSLDFRTVPLSHLSPRVLREEPQDGERRPALLHPIPPLVISPESRWGPTESGGLYHRRHYQLVWPQRGWQAFSERKELKTEPQLPDNCSEWNCAYPQENHRVRTQPGETYGCSCQGQAERKDGSSVGCAMVFPVSRDSKSQLGTSVLQLWRYRDIVNSSAREAMAEERRVREEDEKDGATINIRVERNLGALLLAQVGTYHRVPWCRVGSEYVVQIDSEGREKTLHVTITLPVSQLFCFNVDANTAHPVARGTQQPPAVAPGPRARPLQPDHVPVPSRQPGFNLQGLTKIRVGPVRSNAQSAGIISLLGAVASQRRYPNRRSDARLLGSGRLDGAHSELNYSEEKMWDFGVCLYRECTDVHAASANVWLATGLAPRSVLLPRGPCAHTSPSRHQHRRLAVASVLQCTSGSVDGAVSHAAAWRIRAAAPDAAPTLTGWTPEQNPAGRQLAQYMHDDATAAVPGTAREQRHYCCCIRRSSRMATLPRPGQPSSLYAQRHSSEYPRSAARSNLPRTLGPNYTRLHVHVQRLAEFIGALQLLLKWSDYAQATKVRSALRGRPSILARRSCLGGNRRCLIPWHVLPGVQDVHANIYKTVYLTILVAHNNKKDGDHSNYGCRALCACVAPALPWATALRCKGSHINIRPCLGKLAVPGPPIHVCSVRYQTAALRRKNSYLCCTFRENNAALSGSEECSDIRVNLLSFDFEDIVLDCDEDNEDWDRSTWLSSTPFSCLHRAALSGGVATQERQRAPCVKGEHRRLRVRASALGVVIAPRPYSLATMNLGAREQLLRITALYSARLARSLTRRMPAIRRSPERHARKRPSRPAKPCPHPCLYRASSSCCVRTQGYLRPLCAKRDCASCRRRTHTACRLQCLTSGDWGTICHNMCLRCATSSCCRTTRASATAVQRELSSCNRRAGVDTMLADAAASRCLVGRPWLSTMASHDSHLPALVAEKCSQKFSTYRVTAGGLWGKKMSDGTAQEKICTACGFTTLKSKERLPWPYPVPSRAFLVYLDILPLALTLRFPMLSSGRFHLSTAEPALHADQIQRAHRWGAPSSGTSRTPAVRQTYGCSHQDRAQNLKETAPNCLAQYCAATPFPYTSSGTQGWTCLCTSIPRRDLQLVNTWPKKVDRRASGKCPWNTHNAAICRFATSRVAAPRIRVPPDTVSSQHGPARRVIIPSCPASPEGLYKRRARISYPRIPIASAWRRSTAACRIGDVRRTTNTLCSPETRLRLPQSLCHNLAVTYVHGSPLHVSPTAARPSKKVLRSSLLATQFRGHRFAYASPSGAAAVSRLTNIQRAARGHPAPSPTADCRCTLPRARRRNVAACMMVPQRRRPRVWIRTPGTHSDRFTRPHRCTNELYAPRLPAAMDPQLHLFLRTSDSVAVSLHAARCSFCRWPLSTPRFPERQLRATLLLCRMTGPQRNILTRHTPHRAAQRLRAGRQVHPTTPFRRPSPYAFRTWSRYLVVAATARRHLCAISEWLRLSENVSQGSWTAEVSSVAAIGQRAVAPYCGYLELDRTARKDQATGCSSCTLRAWLLRTKESLDAKYGCLPDAGHHMRKILPQRVGQAAARSHVERPYKRAAGIY</sequence>
<evidence type="ECO:0000313" key="3">
    <source>
        <dbReference type="Proteomes" id="UP001219525"/>
    </source>
</evidence>